<evidence type="ECO:0000313" key="1">
    <source>
        <dbReference type="EMBL" id="SVC32542.1"/>
    </source>
</evidence>
<organism evidence="1">
    <name type="scientific">marine metagenome</name>
    <dbReference type="NCBI Taxonomy" id="408172"/>
    <lineage>
        <taxon>unclassified sequences</taxon>
        <taxon>metagenomes</taxon>
        <taxon>ecological metagenomes</taxon>
    </lineage>
</organism>
<dbReference type="AlphaFoldDB" id="A0A382LBM4"/>
<proteinExistence type="predicted"/>
<accession>A0A382LBM4</accession>
<gene>
    <name evidence="1" type="ORF">METZ01_LOCUS285396</name>
</gene>
<sequence>MIERPESEGGADIATVQISLIRPVTEATEPPRALWVPFPFGRPLGPPNRPDIQ</sequence>
<dbReference type="EMBL" id="UINC01085210">
    <property type="protein sequence ID" value="SVC32542.1"/>
    <property type="molecule type" value="Genomic_DNA"/>
</dbReference>
<name>A0A382LBM4_9ZZZZ</name>
<reference evidence="1" key="1">
    <citation type="submission" date="2018-05" db="EMBL/GenBank/DDBJ databases">
        <authorList>
            <person name="Lanie J.A."/>
            <person name="Ng W.-L."/>
            <person name="Kazmierczak K.M."/>
            <person name="Andrzejewski T.M."/>
            <person name="Davidsen T.M."/>
            <person name="Wayne K.J."/>
            <person name="Tettelin H."/>
            <person name="Glass J.I."/>
            <person name="Rusch D."/>
            <person name="Podicherti R."/>
            <person name="Tsui H.-C.T."/>
            <person name="Winkler M.E."/>
        </authorList>
    </citation>
    <scope>NUCLEOTIDE SEQUENCE</scope>
</reference>
<protein>
    <submittedName>
        <fullName evidence="1">Uncharacterized protein</fullName>
    </submittedName>
</protein>
<feature type="non-terminal residue" evidence="1">
    <location>
        <position position="53"/>
    </location>
</feature>